<reference evidence="1 2" key="1">
    <citation type="submission" date="2024-04" db="EMBL/GenBank/DDBJ databases">
        <title>Flavobacterium sp. DGU11 16S ribosomal RNA gene Genome sequencing and assembly.</title>
        <authorList>
            <person name="Park S."/>
        </authorList>
    </citation>
    <scope>NUCLEOTIDE SEQUENCE [LARGE SCALE GENOMIC DNA]</scope>
    <source>
        <strain evidence="1 2">DGU11</strain>
    </source>
</reference>
<evidence type="ECO:0000313" key="1">
    <source>
        <dbReference type="EMBL" id="MEL1243053.1"/>
    </source>
</evidence>
<name>A0ABU9HTL4_9FLAO</name>
<dbReference type="EMBL" id="JBBYHR010000001">
    <property type="protein sequence ID" value="MEL1243053.1"/>
    <property type="molecule type" value="Genomic_DNA"/>
</dbReference>
<protein>
    <recommendedName>
        <fullName evidence="3">Leucine rich repeat variant</fullName>
    </recommendedName>
</protein>
<organism evidence="1 2">
    <name type="scientific">Flavobacterium arundinis</name>
    <dbReference type="NCBI Taxonomy" id="3139143"/>
    <lineage>
        <taxon>Bacteria</taxon>
        <taxon>Pseudomonadati</taxon>
        <taxon>Bacteroidota</taxon>
        <taxon>Flavobacteriia</taxon>
        <taxon>Flavobacteriales</taxon>
        <taxon>Flavobacteriaceae</taxon>
        <taxon>Flavobacterium</taxon>
    </lineage>
</organism>
<accession>A0ABU9HTL4</accession>
<comment type="caution">
    <text evidence="1">The sequence shown here is derived from an EMBL/GenBank/DDBJ whole genome shotgun (WGS) entry which is preliminary data.</text>
</comment>
<proteinExistence type="predicted"/>
<evidence type="ECO:0000313" key="2">
    <source>
        <dbReference type="Proteomes" id="UP001464555"/>
    </source>
</evidence>
<dbReference type="Proteomes" id="UP001464555">
    <property type="component" value="Unassembled WGS sequence"/>
</dbReference>
<gene>
    <name evidence="1" type="ORF">AAEO56_02165</name>
</gene>
<sequence length="430" mass="49799">MKSIINDRLKSFLLGLLVREKETQAETWKHLKMLDLDCDDLYIVITETAFADEAWELYQTKNPTKDDLLYLMEGTSKSQEAEACLMERFELKNEDLDWLVEKTGQDKFAQLLLRQNPNNEQLVTIIKHSSLKEEAAIELLKGPLDNYDLRDIIYNSNLKKREALERLFQQNPTNEDLSEMICYTDLGDLEELVWNQFLSQNPNNEELLYFVKDYSERGRKKEEAAALLIERNPDADALAELIVADQFADIALEKLKEIKPDPEELEFVIRLRKRGMNEVAELCLSLNPNKEQLFDILENSDKKAEAALQLIQLPLELHELADLIVNTSIEPVLELISERVQFDRSQVNEDDLLREISQKIVKNPELLDVNHWHNEERHCLGGWAITLNEASQKIEQQFGSEIAAGLLLPNYTHLFFADKETVMEVLKKNA</sequence>
<dbReference type="RefSeq" id="WP_341695371.1">
    <property type="nucleotide sequence ID" value="NZ_JBBYHR010000001.1"/>
</dbReference>
<evidence type="ECO:0008006" key="3">
    <source>
        <dbReference type="Google" id="ProtNLM"/>
    </source>
</evidence>
<keyword evidence="2" id="KW-1185">Reference proteome</keyword>